<keyword evidence="1" id="KW-0472">Membrane</keyword>
<reference evidence="3" key="1">
    <citation type="submission" date="2016-10" db="EMBL/GenBank/DDBJ databases">
        <authorList>
            <person name="Varghese N."/>
            <person name="Submissions S."/>
        </authorList>
    </citation>
    <scope>NUCLEOTIDE SEQUENCE [LARGE SCALE GENOMIC DNA]</scope>
    <source>
        <strain evidence="3">CGMCC 1.7738</strain>
    </source>
</reference>
<proteinExistence type="predicted"/>
<dbReference type="AlphaFoldDB" id="A0A1I4AWS9"/>
<evidence type="ECO:0000313" key="2">
    <source>
        <dbReference type="EMBL" id="SFK61028.1"/>
    </source>
</evidence>
<name>A0A1I4AWS9_9EURY</name>
<feature type="transmembrane region" description="Helical" evidence="1">
    <location>
        <begin position="35"/>
        <end position="52"/>
    </location>
</feature>
<dbReference type="EMBL" id="FOTC01000001">
    <property type="protein sequence ID" value="SFK61028.1"/>
    <property type="molecule type" value="Genomic_DNA"/>
</dbReference>
<evidence type="ECO:0000313" key="3">
    <source>
        <dbReference type="Proteomes" id="UP000199607"/>
    </source>
</evidence>
<accession>A0A1I4AWS9</accession>
<organism evidence="2 3">
    <name type="scientific">Halogranum rubrum</name>
    <dbReference type="NCBI Taxonomy" id="553466"/>
    <lineage>
        <taxon>Archaea</taxon>
        <taxon>Methanobacteriati</taxon>
        <taxon>Methanobacteriota</taxon>
        <taxon>Stenosarchaea group</taxon>
        <taxon>Halobacteria</taxon>
        <taxon>Halobacteriales</taxon>
        <taxon>Haloferacaceae</taxon>
    </lineage>
</organism>
<gene>
    <name evidence="2" type="ORF">SAMN04487950_0161</name>
</gene>
<keyword evidence="3" id="KW-1185">Reference proteome</keyword>
<dbReference type="Proteomes" id="UP000199607">
    <property type="component" value="Unassembled WGS sequence"/>
</dbReference>
<feature type="transmembrane region" description="Helical" evidence="1">
    <location>
        <begin position="12"/>
        <end position="29"/>
    </location>
</feature>
<dbReference type="RefSeq" id="WP_177197501.1">
    <property type="nucleotide sequence ID" value="NZ_FOTC01000001.1"/>
</dbReference>
<keyword evidence="1" id="KW-1133">Transmembrane helix</keyword>
<protein>
    <submittedName>
        <fullName evidence="2">Uncharacterized protein</fullName>
    </submittedName>
</protein>
<sequence length="56" mass="5589">MSGIGVNAGPWTALIAVVIAVAIALGNYAGSPLLVAGALLSALFVGVAYRAYRQTV</sequence>
<keyword evidence="1" id="KW-0812">Transmembrane</keyword>
<evidence type="ECO:0000256" key="1">
    <source>
        <dbReference type="SAM" id="Phobius"/>
    </source>
</evidence>